<reference evidence="1 2" key="1">
    <citation type="journal article" date="2019" name="Nat. Ecol. Evol.">
        <title>Megaphylogeny resolves global patterns of mushroom evolution.</title>
        <authorList>
            <person name="Varga T."/>
            <person name="Krizsan K."/>
            <person name="Foldi C."/>
            <person name="Dima B."/>
            <person name="Sanchez-Garcia M."/>
            <person name="Sanchez-Ramirez S."/>
            <person name="Szollosi G.J."/>
            <person name="Szarkandi J.G."/>
            <person name="Papp V."/>
            <person name="Albert L."/>
            <person name="Andreopoulos W."/>
            <person name="Angelini C."/>
            <person name="Antonin V."/>
            <person name="Barry K.W."/>
            <person name="Bougher N.L."/>
            <person name="Buchanan P."/>
            <person name="Buyck B."/>
            <person name="Bense V."/>
            <person name="Catcheside P."/>
            <person name="Chovatia M."/>
            <person name="Cooper J."/>
            <person name="Damon W."/>
            <person name="Desjardin D."/>
            <person name="Finy P."/>
            <person name="Geml J."/>
            <person name="Haridas S."/>
            <person name="Hughes K."/>
            <person name="Justo A."/>
            <person name="Karasinski D."/>
            <person name="Kautmanova I."/>
            <person name="Kiss B."/>
            <person name="Kocsube S."/>
            <person name="Kotiranta H."/>
            <person name="LaButti K.M."/>
            <person name="Lechner B.E."/>
            <person name="Liimatainen K."/>
            <person name="Lipzen A."/>
            <person name="Lukacs Z."/>
            <person name="Mihaltcheva S."/>
            <person name="Morgado L.N."/>
            <person name="Niskanen T."/>
            <person name="Noordeloos M.E."/>
            <person name="Ohm R.A."/>
            <person name="Ortiz-Santana B."/>
            <person name="Ovrebo C."/>
            <person name="Racz N."/>
            <person name="Riley R."/>
            <person name="Savchenko A."/>
            <person name="Shiryaev A."/>
            <person name="Soop K."/>
            <person name="Spirin V."/>
            <person name="Szebenyi C."/>
            <person name="Tomsovsky M."/>
            <person name="Tulloss R.E."/>
            <person name="Uehling J."/>
            <person name="Grigoriev I.V."/>
            <person name="Vagvolgyi C."/>
            <person name="Papp T."/>
            <person name="Martin F.M."/>
            <person name="Miettinen O."/>
            <person name="Hibbett D.S."/>
            <person name="Nagy L.G."/>
        </authorList>
    </citation>
    <scope>NUCLEOTIDE SEQUENCE [LARGE SCALE GENOMIC DNA]</scope>
    <source>
        <strain evidence="1 2">CBS 121175</strain>
    </source>
</reference>
<evidence type="ECO:0000313" key="2">
    <source>
        <dbReference type="Proteomes" id="UP000307440"/>
    </source>
</evidence>
<keyword evidence="2" id="KW-1185">Reference proteome</keyword>
<dbReference type="AlphaFoldDB" id="A0A5C3L1P2"/>
<name>A0A5C3L1P2_COPMA</name>
<gene>
    <name evidence="1" type="ORF">FA15DRAFT_311055</name>
</gene>
<dbReference type="Proteomes" id="UP000307440">
    <property type="component" value="Unassembled WGS sequence"/>
</dbReference>
<dbReference type="EMBL" id="ML210178">
    <property type="protein sequence ID" value="TFK26116.1"/>
    <property type="molecule type" value="Genomic_DNA"/>
</dbReference>
<accession>A0A5C3L1P2</accession>
<protein>
    <submittedName>
        <fullName evidence="1">Uncharacterized protein</fullName>
    </submittedName>
</protein>
<sequence length="196" mass="21694">MAVESRPSLATYVRAVKLENKVLSYSGSGWTSQDECLPKVLQAIGQLNRIEHLSLEYIANISIQVVPEPVQGALQSISRSASLHSISLRWCPTSVLALCGPSVVRLELEGVKPVDDQHNGSTDDGLLKPQYTSIQSQGRPQIAAYMLHPGRFDFRNLGELCVSAEMATENRDLATIALWWPRALLPCRLWHIHCHG</sequence>
<evidence type="ECO:0000313" key="1">
    <source>
        <dbReference type="EMBL" id="TFK26116.1"/>
    </source>
</evidence>
<organism evidence="1 2">
    <name type="scientific">Coprinopsis marcescibilis</name>
    <name type="common">Agaric fungus</name>
    <name type="synonym">Psathyrella marcescibilis</name>
    <dbReference type="NCBI Taxonomy" id="230819"/>
    <lineage>
        <taxon>Eukaryota</taxon>
        <taxon>Fungi</taxon>
        <taxon>Dikarya</taxon>
        <taxon>Basidiomycota</taxon>
        <taxon>Agaricomycotina</taxon>
        <taxon>Agaricomycetes</taxon>
        <taxon>Agaricomycetidae</taxon>
        <taxon>Agaricales</taxon>
        <taxon>Agaricineae</taxon>
        <taxon>Psathyrellaceae</taxon>
        <taxon>Coprinopsis</taxon>
    </lineage>
</organism>
<proteinExistence type="predicted"/>